<dbReference type="EMBL" id="CCBB010000002">
    <property type="protein sequence ID" value="CDO08813.1"/>
    <property type="molecule type" value="Genomic_DNA"/>
</dbReference>
<keyword evidence="4" id="KW-1185">Reference proteome</keyword>
<evidence type="ECO:0000313" key="4">
    <source>
        <dbReference type="Proteomes" id="UP000028870"/>
    </source>
</evidence>
<gene>
    <name evidence="3" type="ORF">BN977_03633</name>
</gene>
<dbReference type="PROSITE" id="PS51257">
    <property type="entry name" value="PROKAR_LIPOPROTEIN"/>
    <property type="match status" value="1"/>
</dbReference>
<dbReference type="OrthoDB" id="4539803at2"/>
<feature type="chain" id="PRO_5039530411" evidence="2">
    <location>
        <begin position="20"/>
        <end position="227"/>
    </location>
</feature>
<name>W9ATH2_MYCCO</name>
<feature type="signal peptide" evidence="2">
    <location>
        <begin position="1"/>
        <end position="19"/>
    </location>
</feature>
<reference evidence="3" key="2">
    <citation type="submission" date="2014-03" db="EMBL/GenBank/DDBJ databases">
        <authorList>
            <person name="Urmite Genomes"/>
        </authorList>
    </citation>
    <scope>NUCLEOTIDE SEQUENCE</scope>
    <source>
        <strain evidence="3">DSM 44829</strain>
    </source>
</reference>
<dbReference type="eggNOG" id="ENOG5031SUV">
    <property type="taxonomic scope" value="Bacteria"/>
</dbReference>
<evidence type="ECO:0000256" key="2">
    <source>
        <dbReference type="SAM" id="SignalP"/>
    </source>
</evidence>
<dbReference type="RefSeq" id="WP_036399943.1">
    <property type="nucleotide sequence ID" value="NZ_CCBB010000002.1"/>
</dbReference>
<dbReference type="Proteomes" id="UP000028870">
    <property type="component" value="Unassembled WGS sequence"/>
</dbReference>
<proteinExistence type="predicted"/>
<organism evidence="3 4">
    <name type="scientific">Mycolicibacterium cosmeticum</name>
    <dbReference type="NCBI Taxonomy" id="258533"/>
    <lineage>
        <taxon>Bacteria</taxon>
        <taxon>Bacillati</taxon>
        <taxon>Actinomycetota</taxon>
        <taxon>Actinomycetes</taxon>
        <taxon>Mycobacteriales</taxon>
        <taxon>Mycobacteriaceae</taxon>
        <taxon>Mycolicibacterium</taxon>
    </lineage>
</organism>
<dbReference type="STRING" id="258533.BN977_03633"/>
<keyword evidence="2" id="KW-0732">Signal</keyword>
<sequence length="227" mass="22822">MRMAVLVMASALVAGCSQDMKGAAVSAPPPLTAVTPGSSRPAPTSPPAPSSAVPHAPSAGAPIAEVTRWVDAGTAVPAAKFGSTTRDGVSTDVQGVAFTTETVSCISSAQYNDGALACLVKLTNPPPKPPDTYTMWKGNWVDFDGTGVNIGSLHGDPGPFGNGSGPQLGAGETVKFGDFACRADGDAVVCVNYAHRTAARMRPAGVDGFGCLAPAQAPPDIGIRLSC</sequence>
<feature type="region of interest" description="Disordered" evidence="1">
    <location>
        <begin position="24"/>
        <end position="58"/>
    </location>
</feature>
<reference evidence="3" key="1">
    <citation type="submission" date="2014-03" db="EMBL/GenBank/DDBJ databases">
        <title>Draft Genome Sequence of Mycobacterium cosmeticum DSM 44829.</title>
        <authorList>
            <person name="Croce O."/>
            <person name="Robert C."/>
            <person name="Raoult D."/>
            <person name="Drancourt M."/>
        </authorList>
    </citation>
    <scope>NUCLEOTIDE SEQUENCE [LARGE SCALE GENOMIC DNA]</scope>
    <source>
        <strain evidence="3">DSM 44829</strain>
    </source>
</reference>
<evidence type="ECO:0000313" key="3">
    <source>
        <dbReference type="EMBL" id="CDO08813.1"/>
    </source>
</evidence>
<protein>
    <submittedName>
        <fullName evidence="3">Protein LppI</fullName>
    </submittedName>
</protein>
<comment type="caution">
    <text evidence="3">The sequence shown here is derived from an EMBL/GenBank/DDBJ whole genome shotgun (WGS) entry which is preliminary data.</text>
</comment>
<accession>W9ATH2</accession>
<dbReference type="AlphaFoldDB" id="W9ATH2"/>
<evidence type="ECO:0000256" key="1">
    <source>
        <dbReference type="SAM" id="MobiDB-lite"/>
    </source>
</evidence>